<reference evidence="2" key="1">
    <citation type="journal article" date="2021" name="bioRxiv">
        <title>Whole Genome Assembly and Annotation of Northern Wild Rice, Zizania palustris L., Supports a Whole Genome Duplication in the Zizania Genus.</title>
        <authorList>
            <person name="Haas M."/>
            <person name="Kono T."/>
            <person name="Macchietto M."/>
            <person name="Millas R."/>
            <person name="McGilp L."/>
            <person name="Shao M."/>
            <person name="Duquette J."/>
            <person name="Hirsch C.N."/>
            <person name="Kimball J."/>
        </authorList>
    </citation>
    <scope>NUCLEOTIDE SEQUENCE</scope>
    <source>
        <tissue evidence="2">Fresh leaf tissue</tissue>
    </source>
</reference>
<organism evidence="2 3">
    <name type="scientific">Zizania palustris</name>
    <name type="common">Northern wild rice</name>
    <dbReference type="NCBI Taxonomy" id="103762"/>
    <lineage>
        <taxon>Eukaryota</taxon>
        <taxon>Viridiplantae</taxon>
        <taxon>Streptophyta</taxon>
        <taxon>Embryophyta</taxon>
        <taxon>Tracheophyta</taxon>
        <taxon>Spermatophyta</taxon>
        <taxon>Magnoliopsida</taxon>
        <taxon>Liliopsida</taxon>
        <taxon>Poales</taxon>
        <taxon>Poaceae</taxon>
        <taxon>BOP clade</taxon>
        <taxon>Oryzoideae</taxon>
        <taxon>Oryzeae</taxon>
        <taxon>Zizaniinae</taxon>
        <taxon>Zizania</taxon>
    </lineage>
</organism>
<feature type="region of interest" description="Disordered" evidence="1">
    <location>
        <begin position="1"/>
        <end position="72"/>
    </location>
</feature>
<sequence length="72" mass="7507">MMAVQVGMGQNSPLPMTELRHCRRPKPASSGGEPAPPIAAACVVRSPDSASRGAANNPQIRVDPMRVGSVEI</sequence>
<keyword evidence="3" id="KW-1185">Reference proteome</keyword>
<comment type="caution">
    <text evidence="2">The sequence shown here is derived from an EMBL/GenBank/DDBJ whole genome shotgun (WGS) entry which is preliminary data.</text>
</comment>
<gene>
    <name evidence="2" type="ORF">GUJ93_ZPchr0006g43471</name>
</gene>
<evidence type="ECO:0000256" key="1">
    <source>
        <dbReference type="SAM" id="MobiDB-lite"/>
    </source>
</evidence>
<evidence type="ECO:0000313" key="3">
    <source>
        <dbReference type="Proteomes" id="UP000729402"/>
    </source>
</evidence>
<evidence type="ECO:0000313" key="2">
    <source>
        <dbReference type="EMBL" id="KAG8072949.1"/>
    </source>
</evidence>
<reference evidence="2" key="2">
    <citation type="submission" date="2021-02" db="EMBL/GenBank/DDBJ databases">
        <authorList>
            <person name="Kimball J.A."/>
            <person name="Haas M.W."/>
            <person name="Macchietto M."/>
            <person name="Kono T."/>
            <person name="Duquette J."/>
            <person name="Shao M."/>
        </authorList>
    </citation>
    <scope>NUCLEOTIDE SEQUENCE</scope>
    <source>
        <tissue evidence="2">Fresh leaf tissue</tissue>
    </source>
</reference>
<dbReference type="Proteomes" id="UP000729402">
    <property type="component" value="Unassembled WGS sequence"/>
</dbReference>
<dbReference type="EMBL" id="JAAALK010000283">
    <property type="protein sequence ID" value="KAG8072949.1"/>
    <property type="molecule type" value="Genomic_DNA"/>
</dbReference>
<accession>A0A8J5W3E7</accession>
<name>A0A8J5W3E7_ZIZPA</name>
<protein>
    <submittedName>
        <fullName evidence="2">Uncharacterized protein</fullName>
    </submittedName>
</protein>
<proteinExistence type="predicted"/>
<dbReference type="AlphaFoldDB" id="A0A8J5W3E7"/>